<feature type="signal peptide" evidence="3">
    <location>
        <begin position="1"/>
        <end position="30"/>
    </location>
</feature>
<dbReference type="Pfam" id="PF06011">
    <property type="entry name" value="TRP"/>
    <property type="match status" value="1"/>
</dbReference>
<organism evidence="5 6">
    <name type="scientific">Kuraishia capsulata CBS 1993</name>
    <dbReference type="NCBI Taxonomy" id="1382522"/>
    <lineage>
        <taxon>Eukaryota</taxon>
        <taxon>Fungi</taxon>
        <taxon>Dikarya</taxon>
        <taxon>Ascomycota</taxon>
        <taxon>Saccharomycotina</taxon>
        <taxon>Pichiomycetes</taxon>
        <taxon>Pichiales</taxon>
        <taxon>Pichiaceae</taxon>
        <taxon>Kuraishia</taxon>
    </lineage>
</organism>
<keyword evidence="2" id="KW-1133">Transmembrane helix</keyword>
<feature type="transmembrane region" description="Helical" evidence="2">
    <location>
        <begin position="267"/>
        <end position="292"/>
    </location>
</feature>
<name>W6MLW9_9ASCO</name>
<dbReference type="InterPro" id="IPR010308">
    <property type="entry name" value="TRP_C"/>
</dbReference>
<feature type="transmembrane region" description="Helical" evidence="2">
    <location>
        <begin position="444"/>
        <end position="471"/>
    </location>
</feature>
<keyword evidence="2" id="KW-0472">Membrane</keyword>
<keyword evidence="6" id="KW-1185">Reference proteome</keyword>
<sequence length="970" mass="108305">MLGGSTRPSGLAPWWFSIIFAALWANIAKAAYVGTYPCPGVDSSTFEFSNIAVEVGYNEHDKYITYKLHTVALENITDVNATTNMYTTLHVTVEYIDHVIVDEYLRLCDFLSYDNETFVETLPLNSQEPSTFTEPEYPDGSNSPTTTLEPNSGATADTADGVATATTTAPAQMLEGLQTGSASSTGLAEPTTTAAAVARLRRRDSDSIGICPVLQGEHLMLTYWTDVGEPRTFGSYIARFSFISADHEHTLLSCSKVYATPKQPDSLILGVAILVVTTGVLIWVVNVIVMVFSPYQESSNAFLFRASTICNAPILTRMSPSIADYLRYIHYVFFMGALNLSYPGFYQPIMSSFRWSTLMDVNNGIAIPTEGHVYYAYTGNGLRGLMTSSSDTLATTEYQNFIKCLGILMLSVIFVSQINVGINRIRNRKHRSPTTAKAFFLNDFFYVVGIVVILFLEVFAIPFLVLTFYLFSAISSPGVQFDTVDQKTPKVWSIVVSIILLVLWLGLVFFFGIRYIFSKKNRRKLYSSLKIILIWGGFYHMYETGKVFFFLIDTLETFLFSLLVGAVQRNGGAQIVCIVVLELVYLLALIKISPYYSGAKMNPWKFVISSTKTLVAVLALPYIPSLNVNIRAKSNLAYAQMVMHLAIFLFLFILPTFYNLYAVSKEWIRARNGLAVWPLDANASNPVMVPMSGDDRSYRYDSSSVIVPEVDGSNLMYYRSRPKRVDSVLSLGLTPPGSPAPIDFHLGDSPEIRPSHTQRDSEAASIASEVLQLTDKRVLPGISVNHSFFPPSHPIYSKQPVDYTTREADVFYNSYRILEPDPEVKRLWESREERLNAKPAVDKEPYVPANADQVPKKQNRSRWLPKIQFGAPPAQEAVPDTEKGFHVMRPRQLVVKESHTEKYSAKDSLSLVRTSRSFSSKEDVISEKTQPGIHLQSSKSSTVDYEPAENRSSEDESESFVSFDNDGNGK</sequence>
<evidence type="ECO:0000256" key="2">
    <source>
        <dbReference type="SAM" id="Phobius"/>
    </source>
</evidence>
<dbReference type="PANTHER" id="PTHR31145">
    <property type="entry name" value="INTEGRAL MEMBRANE PROTEIN (AFU_ORTHOLOGUE AFUA_7G01610)"/>
    <property type="match status" value="1"/>
</dbReference>
<reference evidence="5" key="1">
    <citation type="submission" date="2013-12" db="EMBL/GenBank/DDBJ databases">
        <authorList>
            <person name="Genoscope - CEA"/>
        </authorList>
    </citation>
    <scope>NUCLEOTIDE SEQUENCE</scope>
    <source>
        <strain evidence="5">CBS 1993</strain>
    </source>
</reference>
<feature type="region of interest" description="Disordered" evidence="1">
    <location>
        <begin position="912"/>
        <end position="970"/>
    </location>
</feature>
<evidence type="ECO:0000256" key="3">
    <source>
        <dbReference type="SAM" id="SignalP"/>
    </source>
</evidence>
<dbReference type="RefSeq" id="XP_022459485.1">
    <property type="nucleotide sequence ID" value="XM_022601887.1"/>
</dbReference>
<feature type="compositionally biased region" description="Polar residues" evidence="1">
    <location>
        <begin position="124"/>
        <end position="133"/>
    </location>
</feature>
<feature type="domain" description="TRP C-terminal" evidence="4">
    <location>
        <begin position="390"/>
        <end position="662"/>
    </location>
</feature>
<feature type="transmembrane region" description="Helical" evidence="2">
    <location>
        <begin position="491"/>
        <end position="513"/>
    </location>
</feature>
<proteinExistence type="predicted"/>
<feature type="transmembrane region" description="Helical" evidence="2">
    <location>
        <begin position="636"/>
        <end position="658"/>
    </location>
</feature>
<reference evidence="5" key="2">
    <citation type="submission" date="2014-02" db="EMBL/GenBank/DDBJ databases">
        <title>Complete DNA sequence of /Kuraishia capsulata/ illustrates novel genomic features among budding yeasts (/Saccharomycotina/).</title>
        <authorList>
            <person name="Morales L."/>
            <person name="Noel B."/>
            <person name="Porcel B."/>
            <person name="Marcet-Houben M."/>
            <person name="Hullo M-F."/>
            <person name="Sacerdot C."/>
            <person name="Tekaia F."/>
            <person name="Leh-Louis V."/>
            <person name="Despons L."/>
            <person name="Khanna V."/>
            <person name="Aury J-M."/>
            <person name="Barbe V."/>
            <person name="Couloux A."/>
            <person name="Labadie K."/>
            <person name="Pelletier E."/>
            <person name="Souciet J-L."/>
            <person name="Boekhout T."/>
            <person name="Gabaldon T."/>
            <person name="Wincker P."/>
            <person name="Dujon B."/>
        </authorList>
    </citation>
    <scope>NUCLEOTIDE SEQUENCE</scope>
    <source>
        <strain evidence="5">CBS 1993</strain>
    </source>
</reference>
<feature type="transmembrane region" description="Helical" evidence="2">
    <location>
        <begin position="400"/>
        <end position="423"/>
    </location>
</feature>
<dbReference type="EMBL" id="HG793128">
    <property type="protein sequence ID" value="CDK27491.1"/>
    <property type="molecule type" value="Genomic_DNA"/>
</dbReference>
<evidence type="ECO:0000313" key="5">
    <source>
        <dbReference type="EMBL" id="CDK27491.1"/>
    </source>
</evidence>
<keyword evidence="3" id="KW-0732">Signal</keyword>
<dbReference type="InterPro" id="IPR040241">
    <property type="entry name" value="TRP_Flc/Pkd2-like"/>
</dbReference>
<accession>W6MLW9</accession>
<feature type="transmembrane region" description="Helical" evidence="2">
    <location>
        <begin position="573"/>
        <end position="592"/>
    </location>
</feature>
<feature type="transmembrane region" description="Helical" evidence="2">
    <location>
        <begin position="548"/>
        <end position="566"/>
    </location>
</feature>
<dbReference type="STRING" id="1382522.W6MLW9"/>
<dbReference type="OrthoDB" id="5312224at2759"/>
<dbReference type="GO" id="GO:0055085">
    <property type="term" value="P:transmembrane transport"/>
    <property type="evidence" value="ECO:0007669"/>
    <property type="project" value="TreeGrafter"/>
</dbReference>
<gene>
    <name evidence="5" type="ORF">KUCA_T00003469001</name>
</gene>
<feature type="transmembrane region" description="Helical" evidence="2">
    <location>
        <begin position="604"/>
        <end position="624"/>
    </location>
</feature>
<evidence type="ECO:0000256" key="1">
    <source>
        <dbReference type="SAM" id="MobiDB-lite"/>
    </source>
</evidence>
<feature type="compositionally biased region" description="Polar residues" evidence="1">
    <location>
        <begin position="140"/>
        <end position="152"/>
    </location>
</feature>
<feature type="chain" id="PRO_5004878739" description="TRP C-terminal domain-containing protein" evidence="3">
    <location>
        <begin position="31"/>
        <end position="970"/>
    </location>
</feature>
<feature type="transmembrane region" description="Helical" evidence="2">
    <location>
        <begin position="325"/>
        <end position="345"/>
    </location>
</feature>
<evidence type="ECO:0000259" key="4">
    <source>
        <dbReference type="Pfam" id="PF06011"/>
    </source>
</evidence>
<dbReference type="Proteomes" id="UP000019384">
    <property type="component" value="Unassembled WGS sequence"/>
</dbReference>
<evidence type="ECO:0000313" key="6">
    <source>
        <dbReference type="Proteomes" id="UP000019384"/>
    </source>
</evidence>
<dbReference type="AlphaFoldDB" id="W6MLW9"/>
<dbReference type="GeneID" id="34520873"/>
<protein>
    <recommendedName>
        <fullName evidence="4">TRP C-terminal domain-containing protein</fullName>
    </recommendedName>
</protein>
<feature type="transmembrane region" description="Helical" evidence="2">
    <location>
        <begin position="525"/>
        <end position="542"/>
    </location>
</feature>
<dbReference type="PANTHER" id="PTHR31145:SF6">
    <property type="entry name" value="INTEGRAL MEMBRANE PROTEIN (AFU_ORTHOLOGUE AFUA_7G01610)"/>
    <property type="match status" value="1"/>
</dbReference>
<keyword evidence="2" id="KW-0812">Transmembrane</keyword>
<dbReference type="HOGENOM" id="CLU_015499_0_0_1"/>
<feature type="region of interest" description="Disordered" evidence="1">
    <location>
        <begin position="124"/>
        <end position="158"/>
    </location>
</feature>
<dbReference type="GO" id="GO:0016020">
    <property type="term" value="C:membrane"/>
    <property type="evidence" value="ECO:0007669"/>
    <property type="project" value="TreeGrafter"/>
</dbReference>